<feature type="compositionally biased region" description="Low complexity" evidence="1">
    <location>
        <begin position="15"/>
        <end position="27"/>
    </location>
</feature>
<protein>
    <submittedName>
        <fullName evidence="2">Uncharacterized protein</fullName>
    </submittedName>
</protein>
<accession>A0A8K1D371</accession>
<sequence length="301" mass="31995">AGAPRAPRRSRQRSLGRSVSESSEGRGTASELEPGEGGSLGGRSLRSRGGDSAYLSHRGSLPPLPPPGSEGSEEDPNGYVTPNCVLPDPGPIPAPEDEEEEDEEYEYMNRRPGAGVPRAPQPRPASLEELGYEYMEVGSEPGPPPQITPEDDEDDDEEEDYEYMNKQPRLSRSLGAEPNFGAGGVLGPPNHDGYTDMRAGGDPGATPGGEDEQGYEEMEAVLRPRCPGCQKIPPGCPKSPPGCPKIPQIPPGCPKSPPGCPKSPPGGGMKPLRSLEASDCAFDNPDYWHSRLFAKADAQRT</sequence>
<dbReference type="AlphaFoldDB" id="A0A8K1D371"/>
<feature type="compositionally biased region" description="Basic residues" evidence="1">
    <location>
        <begin position="1"/>
        <end position="14"/>
    </location>
</feature>
<proteinExistence type="predicted"/>
<evidence type="ECO:0000256" key="1">
    <source>
        <dbReference type="SAM" id="MobiDB-lite"/>
    </source>
</evidence>
<feature type="compositionally biased region" description="Acidic residues" evidence="1">
    <location>
        <begin position="95"/>
        <end position="106"/>
    </location>
</feature>
<evidence type="ECO:0000313" key="3">
    <source>
        <dbReference type="Proteomes" id="UP000796761"/>
    </source>
</evidence>
<keyword evidence="3" id="KW-1185">Reference proteome</keyword>
<feature type="compositionally biased region" description="Acidic residues" evidence="1">
    <location>
        <begin position="149"/>
        <end position="162"/>
    </location>
</feature>
<name>A0A8K1D371_9PASS</name>
<gene>
    <name evidence="2" type="ORF">HGM15179_022113</name>
</gene>
<reference evidence="2" key="1">
    <citation type="submission" date="2019-04" db="EMBL/GenBank/DDBJ databases">
        <title>Genome assembly of Zosterops borbonicus 15179.</title>
        <authorList>
            <person name="Leroy T."/>
            <person name="Anselmetti Y."/>
            <person name="Tilak M.-K."/>
            <person name="Nabholz B."/>
        </authorList>
    </citation>
    <scope>NUCLEOTIDE SEQUENCE</scope>
    <source>
        <strain evidence="2">HGM_15179</strain>
        <tissue evidence="2">Muscle</tissue>
    </source>
</reference>
<organism evidence="2 3">
    <name type="scientific">Zosterops borbonicus</name>
    <dbReference type="NCBI Taxonomy" id="364589"/>
    <lineage>
        <taxon>Eukaryota</taxon>
        <taxon>Metazoa</taxon>
        <taxon>Chordata</taxon>
        <taxon>Craniata</taxon>
        <taxon>Vertebrata</taxon>
        <taxon>Euteleostomi</taxon>
        <taxon>Archelosauria</taxon>
        <taxon>Archosauria</taxon>
        <taxon>Dinosauria</taxon>
        <taxon>Saurischia</taxon>
        <taxon>Theropoda</taxon>
        <taxon>Coelurosauria</taxon>
        <taxon>Aves</taxon>
        <taxon>Neognathae</taxon>
        <taxon>Neoaves</taxon>
        <taxon>Telluraves</taxon>
        <taxon>Australaves</taxon>
        <taxon>Passeriformes</taxon>
        <taxon>Sylvioidea</taxon>
        <taxon>Zosteropidae</taxon>
        <taxon>Zosterops</taxon>
    </lineage>
</organism>
<evidence type="ECO:0000313" key="2">
    <source>
        <dbReference type="EMBL" id="TRZ04994.1"/>
    </source>
</evidence>
<dbReference type="OrthoDB" id="4062651at2759"/>
<feature type="region of interest" description="Disordered" evidence="1">
    <location>
        <begin position="1"/>
        <end position="215"/>
    </location>
</feature>
<comment type="caution">
    <text evidence="2">The sequence shown here is derived from an EMBL/GenBank/DDBJ whole genome shotgun (WGS) entry which is preliminary data.</text>
</comment>
<feature type="non-terminal residue" evidence="2">
    <location>
        <position position="1"/>
    </location>
</feature>
<dbReference type="EMBL" id="SWJQ01007547">
    <property type="protein sequence ID" value="TRZ04994.1"/>
    <property type="molecule type" value="Genomic_DNA"/>
</dbReference>
<dbReference type="Proteomes" id="UP000796761">
    <property type="component" value="Unassembled WGS sequence"/>
</dbReference>